<keyword evidence="4 5" id="KW-0539">Nucleus</keyword>
<dbReference type="InterPro" id="IPR001766">
    <property type="entry name" value="Fork_head_dom"/>
</dbReference>
<feature type="non-terminal residue" evidence="7">
    <location>
        <position position="78"/>
    </location>
</feature>
<dbReference type="PANTHER" id="PTHR46078:SF2">
    <property type="entry name" value="FORK-HEAD DOMAIN-CONTAINING PROTEIN"/>
    <property type="match status" value="1"/>
</dbReference>
<protein>
    <submittedName>
        <fullName evidence="7">Fork head transcription factor</fullName>
    </submittedName>
</protein>
<dbReference type="SMART" id="SM00339">
    <property type="entry name" value="FH"/>
    <property type="match status" value="1"/>
</dbReference>
<dbReference type="PANTHER" id="PTHR46078">
    <property type="entry name" value="FORKHEAD BOX PROTEIN J2 FAMILY MEMBER"/>
    <property type="match status" value="1"/>
</dbReference>
<dbReference type="InterPro" id="IPR030456">
    <property type="entry name" value="TF_fork_head_CS_2"/>
</dbReference>
<evidence type="ECO:0000256" key="2">
    <source>
        <dbReference type="ARBA" id="ARBA00023125"/>
    </source>
</evidence>
<dbReference type="PROSITE" id="PS00657">
    <property type="entry name" value="FORK_HEAD_1"/>
    <property type="match status" value="1"/>
</dbReference>
<evidence type="ECO:0000256" key="1">
    <source>
        <dbReference type="ARBA" id="ARBA00023015"/>
    </source>
</evidence>
<dbReference type="InterPro" id="IPR018122">
    <property type="entry name" value="TF_fork_head_CS_1"/>
</dbReference>
<dbReference type="PRINTS" id="PR00053">
    <property type="entry name" value="FORKHEAD"/>
</dbReference>
<dbReference type="Pfam" id="PF00250">
    <property type="entry name" value="Forkhead"/>
    <property type="match status" value="1"/>
</dbReference>
<dbReference type="Proteomes" id="UP000078512">
    <property type="component" value="Unassembled WGS sequence"/>
</dbReference>
<dbReference type="GO" id="GO:0000978">
    <property type="term" value="F:RNA polymerase II cis-regulatory region sequence-specific DNA binding"/>
    <property type="evidence" value="ECO:0007669"/>
    <property type="project" value="TreeGrafter"/>
</dbReference>
<proteinExistence type="predicted"/>
<keyword evidence="8" id="KW-1185">Reference proteome</keyword>
<dbReference type="Gene3D" id="1.10.10.10">
    <property type="entry name" value="Winged helix-like DNA-binding domain superfamily/Winged helix DNA-binding domain"/>
    <property type="match status" value="1"/>
</dbReference>
<evidence type="ECO:0000313" key="7">
    <source>
        <dbReference type="EMBL" id="OAQ33578.1"/>
    </source>
</evidence>
<feature type="DNA-binding region" description="Fork-head" evidence="5">
    <location>
        <begin position="1"/>
        <end position="78"/>
    </location>
</feature>
<gene>
    <name evidence="7" type="ORF">K457DRAFT_49076</name>
</gene>
<dbReference type="GO" id="GO:0005634">
    <property type="term" value="C:nucleus"/>
    <property type="evidence" value="ECO:0007669"/>
    <property type="project" value="UniProtKB-SubCell"/>
</dbReference>
<dbReference type="EMBL" id="KV442020">
    <property type="protein sequence ID" value="OAQ33578.1"/>
    <property type="molecule type" value="Genomic_DNA"/>
</dbReference>
<dbReference type="InterPro" id="IPR045912">
    <property type="entry name" value="FOXJ2/3-like"/>
</dbReference>
<dbReference type="InterPro" id="IPR036388">
    <property type="entry name" value="WH-like_DNA-bd_sf"/>
</dbReference>
<reference evidence="7 8" key="1">
    <citation type="submission" date="2016-05" db="EMBL/GenBank/DDBJ databases">
        <title>Genome sequencing reveals origins of a unique bacterial endosymbiosis in the earliest lineages of terrestrial Fungi.</title>
        <authorList>
            <consortium name="DOE Joint Genome Institute"/>
            <person name="Uehling J."/>
            <person name="Gryganskyi A."/>
            <person name="Hameed K."/>
            <person name="Tschaplinski T."/>
            <person name="Misztal P."/>
            <person name="Wu S."/>
            <person name="Desiro A."/>
            <person name="Vande Pol N."/>
            <person name="Du Z.-Y."/>
            <person name="Zienkiewicz A."/>
            <person name="Zienkiewicz K."/>
            <person name="Morin E."/>
            <person name="Tisserant E."/>
            <person name="Splivallo R."/>
            <person name="Hainaut M."/>
            <person name="Henrissat B."/>
            <person name="Ohm R."/>
            <person name="Kuo A."/>
            <person name="Yan J."/>
            <person name="Lipzen A."/>
            <person name="Nolan M."/>
            <person name="Labutti K."/>
            <person name="Barry K."/>
            <person name="Goldstein A."/>
            <person name="Labbe J."/>
            <person name="Schadt C."/>
            <person name="Tuskan G."/>
            <person name="Grigoriev I."/>
            <person name="Martin F."/>
            <person name="Vilgalys R."/>
            <person name="Bonito G."/>
        </authorList>
    </citation>
    <scope>NUCLEOTIDE SEQUENCE [LARGE SCALE GENOMIC DNA]</scope>
    <source>
        <strain evidence="7 8">AG-77</strain>
    </source>
</reference>
<dbReference type="FunFam" id="1.10.10.10:FF:000135">
    <property type="entry name" value="forkhead box protein G1"/>
    <property type="match status" value="1"/>
</dbReference>
<keyword evidence="2 5" id="KW-0238">DNA-binding</keyword>
<dbReference type="InterPro" id="IPR036390">
    <property type="entry name" value="WH_DNA-bd_sf"/>
</dbReference>
<evidence type="ECO:0000256" key="4">
    <source>
        <dbReference type="ARBA" id="ARBA00023242"/>
    </source>
</evidence>
<accession>A0A197K8S5</accession>
<dbReference type="PROSITE" id="PS00658">
    <property type="entry name" value="FORK_HEAD_2"/>
    <property type="match status" value="1"/>
</dbReference>
<sequence length="78" mass="9215">KPTYSYSSLITTAISESAQKQMTLNEIYEWVMERYPWYRTAINGWKNSIRHNLSLNKAFMRVPRPPSEPGKGSYWKLD</sequence>
<dbReference type="AlphaFoldDB" id="A0A197K8S5"/>
<comment type="subcellular location">
    <subcellularLocation>
        <location evidence="5">Nucleus</location>
    </subcellularLocation>
</comment>
<keyword evidence="1" id="KW-0805">Transcription regulation</keyword>
<feature type="domain" description="Fork-head" evidence="6">
    <location>
        <begin position="1"/>
        <end position="78"/>
    </location>
</feature>
<dbReference type="OrthoDB" id="5954824at2759"/>
<dbReference type="SUPFAM" id="SSF46785">
    <property type="entry name" value="Winged helix' DNA-binding domain"/>
    <property type="match status" value="1"/>
</dbReference>
<keyword evidence="3" id="KW-0804">Transcription</keyword>
<name>A0A197K8S5_9FUNG</name>
<dbReference type="GO" id="GO:0000981">
    <property type="term" value="F:DNA-binding transcription factor activity, RNA polymerase II-specific"/>
    <property type="evidence" value="ECO:0007669"/>
    <property type="project" value="TreeGrafter"/>
</dbReference>
<evidence type="ECO:0000259" key="6">
    <source>
        <dbReference type="PROSITE" id="PS50039"/>
    </source>
</evidence>
<dbReference type="STRING" id="1314771.A0A197K8S5"/>
<evidence type="ECO:0000256" key="3">
    <source>
        <dbReference type="ARBA" id="ARBA00023163"/>
    </source>
</evidence>
<feature type="non-terminal residue" evidence="7">
    <location>
        <position position="1"/>
    </location>
</feature>
<evidence type="ECO:0000256" key="5">
    <source>
        <dbReference type="PROSITE-ProRule" id="PRU00089"/>
    </source>
</evidence>
<dbReference type="PROSITE" id="PS50039">
    <property type="entry name" value="FORK_HEAD_3"/>
    <property type="match status" value="1"/>
</dbReference>
<organism evidence="7 8">
    <name type="scientific">Linnemannia elongata AG-77</name>
    <dbReference type="NCBI Taxonomy" id="1314771"/>
    <lineage>
        <taxon>Eukaryota</taxon>
        <taxon>Fungi</taxon>
        <taxon>Fungi incertae sedis</taxon>
        <taxon>Mucoromycota</taxon>
        <taxon>Mortierellomycotina</taxon>
        <taxon>Mortierellomycetes</taxon>
        <taxon>Mortierellales</taxon>
        <taxon>Mortierellaceae</taxon>
        <taxon>Linnemannia</taxon>
    </lineage>
</organism>
<evidence type="ECO:0000313" key="8">
    <source>
        <dbReference type="Proteomes" id="UP000078512"/>
    </source>
</evidence>
<dbReference type="CDD" id="cd00059">
    <property type="entry name" value="FH_FOX"/>
    <property type="match status" value="1"/>
</dbReference>